<accession>A0A7J7V3X9</accession>
<keyword evidence="2" id="KW-1185">Reference proteome</keyword>
<sequence>MWPVATLWDRAGKAKASHSQYQMIPNHRGIMCSPLPTTPPREGNTQGRQLLGRNLRSLSPLSALFLLKVPASVGYTNPEMWRERNACTYISAQQAGSMGPRLGRHTQQAGRRESPTPIIFHIGPAGFGCCERDEGNV</sequence>
<reference evidence="1 2" key="1">
    <citation type="journal article" date="2020" name="Nature">
        <title>Six reference-quality genomes reveal evolution of bat adaptations.</title>
        <authorList>
            <person name="Jebb D."/>
            <person name="Huang Z."/>
            <person name="Pippel M."/>
            <person name="Hughes G.M."/>
            <person name="Lavrichenko K."/>
            <person name="Devanna P."/>
            <person name="Winkler S."/>
            <person name="Jermiin L.S."/>
            <person name="Skirmuntt E.C."/>
            <person name="Katzourakis A."/>
            <person name="Burkitt-Gray L."/>
            <person name="Ray D.A."/>
            <person name="Sullivan K.A.M."/>
            <person name="Roscito J.G."/>
            <person name="Kirilenko B.M."/>
            <person name="Davalos L.M."/>
            <person name="Corthals A.P."/>
            <person name="Power M.L."/>
            <person name="Jones G."/>
            <person name="Ransome R.D."/>
            <person name="Dechmann D.K.N."/>
            <person name="Locatelli A.G."/>
            <person name="Puechmaille S.J."/>
            <person name="Fedrigo O."/>
            <person name="Jarvis E.D."/>
            <person name="Hiller M."/>
            <person name="Vernes S.C."/>
            <person name="Myers E.W."/>
            <person name="Teeling E.C."/>
        </authorList>
    </citation>
    <scope>NUCLEOTIDE SEQUENCE [LARGE SCALE GENOMIC DNA]</scope>
    <source>
        <strain evidence="1">MMyoMyo1</strain>
        <tissue evidence="1">Flight muscle</tissue>
    </source>
</reference>
<organism evidence="1 2">
    <name type="scientific">Myotis myotis</name>
    <name type="common">Greater mouse-eared bat</name>
    <name type="synonym">Vespertilio myotis</name>
    <dbReference type="NCBI Taxonomy" id="51298"/>
    <lineage>
        <taxon>Eukaryota</taxon>
        <taxon>Metazoa</taxon>
        <taxon>Chordata</taxon>
        <taxon>Craniata</taxon>
        <taxon>Vertebrata</taxon>
        <taxon>Euteleostomi</taxon>
        <taxon>Mammalia</taxon>
        <taxon>Eutheria</taxon>
        <taxon>Laurasiatheria</taxon>
        <taxon>Chiroptera</taxon>
        <taxon>Yangochiroptera</taxon>
        <taxon>Vespertilionidae</taxon>
        <taxon>Myotis</taxon>
    </lineage>
</organism>
<gene>
    <name evidence="1" type="ORF">mMyoMyo1_008509</name>
</gene>
<dbReference type="Proteomes" id="UP000527355">
    <property type="component" value="Unassembled WGS sequence"/>
</dbReference>
<dbReference type="AlphaFoldDB" id="A0A7J7V3X9"/>
<name>A0A7J7V3X9_MYOMY</name>
<evidence type="ECO:0000313" key="2">
    <source>
        <dbReference type="Proteomes" id="UP000527355"/>
    </source>
</evidence>
<protein>
    <submittedName>
        <fullName evidence="1">Uncharacterized protein</fullName>
    </submittedName>
</protein>
<evidence type="ECO:0000313" key="1">
    <source>
        <dbReference type="EMBL" id="KAF6319772.1"/>
    </source>
</evidence>
<proteinExistence type="predicted"/>
<dbReference type="EMBL" id="JABWUV010000011">
    <property type="protein sequence ID" value="KAF6319772.1"/>
    <property type="molecule type" value="Genomic_DNA"/>
</dbReference>
<comment type="caution">
    <text evidence="1">The sequence shown here is derived from an EMBL/GenBank/DDBJ whole genome shotgun (WGS) entry which is preliminary data.</text>
</comment>